<gene>
    <name evidence="1" type="ORF">UCMB321_1102</name>
</gene>
<dbReference type="EMBL" id="JXDG01000011">
    <property type="protein sequence ID" value="KIH85114.1"/>
    <property type="molecule type" value="Genomic_DNA"/>
</dbReference>
<keyword evidence="2" id="KW-1185">Reference proteome</keyword>
<comment type="caution">
    <text evidence="1">The sequence shown here is derived from an EMBL/GenBank/DDBJ whole genome shotgun (WGS) entry which is preliminary data.</text>
</comment>
<sequence>MTLPGGVLARCRFADTPLPDPIGIWRKTPEGSQFMRLSDL</sequence>
<name>A0A0C2EGF6_9PSED</name>
<evidence type="ECO:0000313" key="1">
    <source>
        <dbReference type="EMBL" id="KIH85114.1"/>
    </source>
</evidence>
<protein>
    <submittedName>
        <fullName evidence="1">Uncharacterized protein</fullName>
    </submittedName>
</protein>
<organism evidence="1 2">
    <name type="scientific">Pseudomonas batumici</name>
    <dbReference type="NCBI Taxonomy" id="226910"/>
    <lineage>
        <taxon>Bacteria</taxon>
        <taxon>Pseudomonadati</taxon>
        <taxon>Pseudomonadota</taxon>
        <taxon>Gammaproteobacteria</taxon>
        <taxon>Pseudomonadales</taxon>
        <taxon>Pseudomonadaceae</taxon>
        <taxon>Pseudomonas</taxon>
    </lineage>
</organism>
<evidence type="ECO:0000313" key="2">
    <source>
        <dbReference type="Proteomes" id="UP000031535"/>
    </source>
</evidence>
<dbReference type="AlphaFoldDB" id="A0A0C2EGF6"/>
<accession>A0A0C2EGF6</accession>
<proteinExistence type="predicted"/>
<dbReference type="STRING" id="226910.UCMB321_1102"/>
<dbReference type="Proteomes" id="UP000031535">
    <property type="component" value="Unassembled WGS sequence"/>
</dbReference>
<reference evidence="1 2" key="1">
    <citation type="submission" date="2015-01" db="EMBL/GenBank/DDBJ databases">
        <title>Complete genome of Pseudomonas batumici UCM B-321 producer of the batumin antibiotic with strong antistaphilococcal and potential anticancer activity.</title>
        <authorList>
            <person name="Klochko V.V."/>
            <person name="Zelena L.B."/>
            <person name="Elena K.A."/>
            <person name="Reva O.N."/>
        </authorList>
    </citation>
    <scope>NUCLEOTIDE SEQUENCE [LARGE SCALE GENOMIC DNA]</scope>
    <source>
        <strain evidence="1 2">UCM B-321</strain>
    </source>
</reference>